<keyword evidence="11" id="KW-1185">Reference proteome</keyword>
<dbReference type="GO" id="GO:0005975">
    <property type="term" value="P:carbohydrate metabolic process"/>
    <property type="evidence" value="ECO:0007669"/>
    <property type="project" value="InterPro"/>
</dbReference>
<gene>
    <name evidence="10" type="ORF">EDB92DRAFT_1841857</name>
</gene>
<dbReference type="NCBIfam" id="TIGR01313">
    <property type="entry name" value="therm_gnt_kin"/>
    <property type="match status" value="1"/>
</dbReference>
<dbReference type="CDD" id="cd02021">
    <property type="entry name" value="GntK"/>
    <property type="match status" value="1"/>
</dbReference>
<comment type="catalytic activity">
    <reaction evidence="8 9">
        <text>D-gluconate + ATP = 6-phospho-D-gluconate + ADP + H(+)</text>
        <dbReference type="Rhea" id="RHEA:19433"/>
        <dbReference type="ChEBI" id="CHEBI:15378"/>
        <dbReference type="ChEBI" id="CHEBI:18391"/>
        <dbReference type="ChEBI" id="CHEBI:30616"/>
        <dbReference type="ChEBI" id="CHEBI:58759"/>
        <dbReference type="ChEBI" id="CHEBI:456216"/>
        <dbReference type="EC" id="2.7.1.12"/>
    </reaction>
</comment>
<name>A0AAD4QG55_9AGAM</name>
<accession>A0AAD4QG55</accession>
<evidence type="ECO:0000256" key="5">
    <source>
        <dbReference type="ARBA" id="ARBA00022741"/>
    </source>
</evidence>
<reference evidence="10" key="1">
    <citation type="submission" date="2022-01" db="EMBL/GenBank/DDBJ databases">
        <title>Comparative genomics reveals a dynamic genome evolution in the ectomycorrhizal milk-cap (Lactarius) mushrooms.</title>
        <authorList>
            <consortium name="DOE Joint Genome Institute"/>
            <person name="Lebreton A."/>
            <person name="Tang N."/>
            <person name="Kuo A."/>
            <person name="LaButti K."/>
            <person name="Drula E."/>
            <person name="Barry K."/>
            <person name="Clum A."/>
            <person name="Lipzen A."/>
            <person name="Mousain D."/>
            <person name="Ng V."/>
            <person name="Wang R."/>
            <person name="Wang X."/>
            <person name="Dai Y."/>
            <person name="Henrissat B."/>
            <person name="Grigoriev I.V."/>
            <person name="Guerin-Laguette A."/>
            <person name="Yu F."/>
            <person name="Martin F.M."/>
        </authorList>
    </citation>
    <scope>NUCLEOTIDE SEQUENCE</scope>
    <source>
        <strain evidence="10">QP</strain>
    </source>
</reference>
<dbReference type="PANTHER" id="PTHR43442:SF3">
    <property type="entry name" value="GLUCONOKINASE-RELATED"/>
    <property type="match status" value="1"/>
</dbReference>
<evidence type="ECO:0000313" key="11">
    <source>
        <dbReference type="Proteomes" id="UP001201163"/>
    </source>
</evidence>
<dbReference type="Gene3D" id="3.40.50.300">
    <property type="entry name" value="P-loop containing nucleotide triphosphate hydrolases"/>
    <property type="match status" value="1"/>
</dbReference>
<evidence type="ECO:0000256" key="3">
    <source>
        <dbReference type="ARBA" id="ARBA00012054"/>
    </source>
</evidence>
<dbReference type="GO" id="GO:0046316">
    <property type="term" value="F:gluconokinase activity"/>
    <property type="evidence" value="ECO:0007669"/>
    <property type="project" value="UniProtKB-EC"/>
</dbReference>
<dbReference type="InterPro" id="IPR006001">
    <property type="entry name" value="Therm_gnt_kin"/>
</dbReference>
<protein>
    <recommendedName>
        <fullName evidence="3 9">Gluconokinase</fullName>
        <ecNumber evidence="3 9">2.7.1.12</ecNumber>
    </recommendedName>
</protein>
<sequence>MSSEKNSSSSLTATINGHVLIIVMGVSGSGKSTLGTALAKALGCPFVDADDLHPQTNIDKMSKGEPLTDEDRAPWLINVRRTALKVAESDSQDGTAGVVVACSALKARYREVLRGKHTKLGCSRDWATGGGHGDAHLEGEQRAPTPPSTWRTFFVHPFGPHEVLLERMMARKSHFMKANMLTSQIDALEDPLGTGERDIVPIGLVERVEDQLRTALKDLTAAGVIRPIEEIDTRNSST</sequence>
<dbReference type="AlphaFoldDB" id="A0AAD4QG55"/>
<comment type="similarity">
    <text evidence="2 9">Belongs to the gluconokinase GntK/GntV family.</text>
</comment>
<evidence type="ECO:0000256" key="2">
    <source>
        <dbReference type="ARBA" id="ARBA00008420"/>
    </source>
</evidence>
<proteinExistence type="inferred from homology"/>
<dbReference type="InterPro" id="IPR027417">
    <property type="entry name" value="P-loop_NTPase"/>
</dbReference>
<dbReference type="Proteomes" id="UP001201163">
    <property type="component" value="Unassembled WGS sequence"/>
</dbReference>
<keyword evidence="6 9" id="KW-0418">Kinase</keyword>
<evidence type="ECO:0000256" key="1">
    <source>
        <dbReference type="ARBA" id="ARBA00004875"/>
    </source>
</evidence>
<keyword evidence="4 9" id="KW-0808">Transferase</keyword>
<dbReference type="GO" id="GO:0005524">
    <property type="term" value="F:ATP binding"/>
    <property type="evidence" value="ECO:0007669"/>
    <property type="project" value="UniProtKB-KW"/>
</dbReference>
<dbReference type="PANTHER" id="PTHR43442">
    <property type="entry name" value="GLUCONOKINASE-RELATED"/>
    <property type="match status" value="1"/>
</dbReference>
<organism evidence="10 11">
    <name type="scientific">Lactarius akahatsu</name>
    <dbReference type="NCBI Taxonomy" id="416441"/>
    <lineage>
        <taxon>Eukaryota</taxon>
        <taxon>Fungi</taxon>
        <taxon>Dikarya</taxon>
        <taxon>Basidiomycota</taxon>
        <taxon>Agaricomycotina</taxon>
        <taxon>Agaricomycetes</taxon>
        <taxon>Russulales</taxon>
        <taxon>Russulaceae</taxon>
        <taxon>Lactarius</taxon>
    </lineage>
</organism>
<keyword evidence="10" id="KW-0378">Hydrolase</keyword>
<evidence type="ECO:0000256" key="7">
    <source>
        <dbReference type="ARBA" id="ARBA00022840"/>
    </source>
</evidence>
<evidence type="ECO:0000313" key="10">
    <source>
        <dbReference type="EMBL" id="KAH8996777.1"/>
    </source>
</evidence>
<keyword evidence="7 9" id="KW-0067">ATP-binding</keyword>
<evidence type="ECO:0000256" key="4">
    <source>
        <dbReference type="ARBA" id="ARBA00022679"/>
    </source>
</evidence>
<comment type="caution">
    <text evidence="10">The sequence shown here is derived from an EMBL/GenBank/DDBJ whole genome shotgun (WGS) entry which is preliminary data.</text>
</comment>
<dbReference type="GO" id="GO:0016787">
    <property type="term" value="F:hydrolase activity"/>
    <property type="evidence" value="ECO:0007669"/>
    <property type="project" value="UniProtKB-KW"/>
</dbReference>
<dbReference type="SUPFAM" id="SSF52540">
    <property type="entry name" value="P-loop containing nucleoside triphosphate hydrolases"/>
    <property type="match status" value="1"/>
</dbReference>
<evidence type="ECO:0000256" key="6">
    <source>
        <dbReference type="ARBA" id="ARBA00022777"/>
    </source>
</evidence>
<evidence type="ECO:0000256" key="8">
    <source>
        <dbReference type="ARBA" id="ARBA00048090"/>
    </source>
</evidence>
<dbReference type="EMBL" id="JAKELL010000008">
    <property type="protein sequence ID" value="KAH8996777.1"/>
    <property type="molecule type" value="Genomic_DNA"/>
</dbReference>
<dbReference type="GO" id="GO:0005737">
    <property type="term" value="C:cytoplasm"/>
    <property type="evidence" value="ECO:0007669"/>
    <property type="project" value="TreeGrafter"/>
</dbReference>
<dbReference type="EC" id="2.7.1.12" evidence="3 9"/>
<dbReference type="Pfam" id="PF13671">
    <property type="entry name" value="AAA_33"/>
    <property type="match status" value="1"/>
</dbReference>
<evidence type="ECO:0000256" key="9">
    <source>
        <dbReference type="RuleBase" id="RU363066"/>
    </source>
</evidence>
<keyword evidence="5 9" id="KW-0547">Nucleotide-binding</keyword>
<comment type="pathway">
    <text evidence="1 9">Carbohydrate acid metabolism; D-gluconate degradation.</text>
</comment>